<dbReference type="EMBL" id="LR797452">
    <property type="protein sequence ID" value="CAB4217278.1"/>
    <property type="molecule type" value="Genomic_DNA"/>
</dbReference>
<dbReference type="EMBL" id="LR796698">
    <property type="protein sequence ID" value="CAB4159888.1"/>
    <property type="molecule type" value="Genomic_DNA"/>
</dbReference>
<protein>
    <submittedName>
        <fullName evidence="10">Uncharacterized protein</fullName>
    </submittedName>
</protein>
<dbReference type="EMBL" id="LR796878">
    <property type="protein sequence ID" value="CAB4172290.1"/>
    <property type="molecule type" value="Genomic_DNA"/>
</dbReference>
<organism evidence="10">
    <name type="scientific">uncultured Caudovirales phage</name>
    <dbReference type="NCBI Taxonomy" id="2100421"/>
    <lineage>
        <taxon>Viruses</taxon>
        <taxon>Duplodnaviria</taxon>
        <taxon>Heunggongvirae</taxon>
        <taxon>Uroviricota</taxon>
        <taxon>Caudoviricetes</taxon>
        <taxon>Peduoviridae</taxon>
        <taxon>Maltschvirus</taxon>
        <taxon>Maltschvirus maltsch</taxon>
    </lineage>
</organism>
<evidence type="ECO:0000313" key="3">
    <source>
        <dbReference type="EMBL" id="CAB4159888.1"/>
    </source>
</evidence>
<dbReference type="EMBL" id="LR796443">
    <property type="protein sequence ID" value="CAB4145148.1"/>
    <property type="molecule type" value="Genomic_DNA"/>
</dbReference>
<evidence type="ECO:0000313" key="5">
    <source>
        <dbReference type="EMBL" id="CAB4172290.1"/>
    </source>
</evidence>
<evidence type="ECO:0000313" key="11">
    <source>
        <dbReference type="EMBL" id="CAB5225056.1"/>
    </source>
</evidence>
<evidence type="ECO:0000313" key="8">
    <source>
        <dbReference type="EMBL" id="CAB4200814.1"/>
    </source>
</evidence>
<evidence type="ECO:0000313" key="6">
    <source>
        <dbReference type="EMBL" id="CAB4178052.1"/>
    </source>
</evidence>
<dbReference type="EMBL" id="LR797395">
    <property type="protein sequence ID" value="CAB4212616.1"/>
    <property type="molecule type" value="Genomic_DNA"/>
</dbReference>
<gene>
    <name evidence="6" type="ORF">UFOVP1002_20</name>
    <name evidence="7" type="ORF">UFOVP1217_177</name>
    <name evidence="8" type="ORF">UFOVP1343_161</name>
    <name evidence="9" type="ORF">UFOVP1438_22</name>
    <name evidence="12" type="ORF">UFOVP1541_162</name>
    <name evidence="10" type="ORF">UFOVP1592_18</name>
    <name evidence="1" type="ORF">UFOVP465_67</name>
    <name evidence="2" type="ORF">UFOVP666_113</name>
    <name evidence="3" type="ORF">UFOVP727_2</name>
    <name evidence="11" type="ORF">UFOVP741_5</name>
    <name evidence="4" type="ORF">UFOVP819_141</name>
    <name evidence="5" type="ORF">UFOVP926_133</name>
</gene>
<dbReference type="EMBL" id="LR798395">
    <property type="protein sequence ID" value="CAB5229046.1"/>
    <property type="molecule type" value="Genomic_DNA"/>
</dbReference>
<dbReference type="EMBL" id="LR796961">
    <property type="protein sequence ID" value="CAB4178052.1"/>
    <property type="molecule type" value="Genomic_DNA"/>
</dbReference>
<dbReference type="EMBL" id="LR796644">
    <property type="protein sequence ID" value="CAB4156696.1"/>
    <property type="molecule type" value="Genomic_DNA"/>
</dbReference>
<evidence type="ECO:0000313" key="7">
    <source>
        <dbReference type="EMBL" id="CAB4191857.1"/>
    </source>
</evidence>
<evidence type="ECO:0000313" key="10">
    <source>
        <dbReference type="EMBL" id="CAB4217278.1"/>
    </source>
</evidence>
<dbReference type="EMBL" id="LR797305">
    <property type="protein sequence ID" value="CAB4200814.1"/>
    <property type="molecule type" value="Genomic_DNA"/>
</dbReference>
<dbReference type="EMBL" id="LR798341">
    <property type="protein sequence ID" value="CAB5225056.1"/>
    <property type="molecule type" value="Genomic_DNA"/>
</dbReference>
<proteinExistence type="predicted"/>
<evidence type="ECO:0000313" key="2">
    <source>
        <dbReference type="EMBL" id="CAB4156696.1"/>
    </source>
</evidence>
<evidence type="ECO:0000313" key="12">
    <source>
        <dbReference type="EMBL" id="CAB5229046.1"/>
    </source>
</evidence>
<name>A0A6J5SP95_9CAUD</name>
<evidence type="ECO:0000313" key="1">
    <source>
        <dbReference type="EMBL" id="CAB4145148.1"/>
    </source>
</evidence>
<dbReference type="EMBL" id="LR796762">
    <property type="protein sequence ID" value="CAB4164851.1"/>
    <property type="molecule type" value="Genomic_DNA"/>
</dbReference>
<evidence type="ECO:0000313" key="4">
    <source>
        <dbReference type="EMBL" id="CAB4164851.1"/>
    </source>
</evidence>
<reference evidence="10" key="1">
    <citation type="submission" date="2020-05" db="EMBL/GenBank/DDBJ databases">
        <authorList>
            <person name="Chiriac C."/>
            <person name="Salcher M."/>
            <person name="Ghai R."/>
            <person name="Kavagutti S V."/>
        </authorList>
    </citation>
    <scope>NUCLEOTIDE SEQUENCE</scope>
</reference>
<dbReference type="EMBL" id="LR797177">
    <property type="protein sequence ID" value="CAB4191857.1"/>
    <property type="molecule type" value="Genomic_DNA"/>
</dbReference>
<accession>A0A6J5SP95</accession>
<sequence>MGQIDNYERVHEPITFLAEWTRKGDNATNIAKIVTVVTTDNWEEIQVLSWEDIVGDIGLEMANLFEFTNFEEM</sequence>
<evidence type="ECO:0000313" key="9">
    <source>
        <dbReference type="EMBL" id="CAB4212616.1"/>
    </source>
</evidence>